<dbReference type="AlphaFoldDB" id="A0A1F5ZPH9"/>
<dbReference type="InterPro" id="IPR022148">
    <property type="entry name" value="CopG_antitoxin"/>
</dbReference>
<protein>
    <submittedName>
        <fullName evidence="1">Uncharacterized protein</fullName>
    </submittedName>
</protein>
<organism evidence="1 2">
    <name type="scientific">Candidatus Gottesmanbacteria bacterium RIFCSPHIGHO2_01_FULL_46_14</name>
    <dbReference type="NCBI Taxonomy" id="1798380"/>
    <lineage>
        <taxon>Bacteria</taxon>
        <taxon>Candidatus Gottesmaniibacteriota</taxon>
    </lineage>
</organism>
<gene>
    <name evidence="1" type="ORF">A2875_01720</name>
</gene>
<dbReference type="EMBL" id="MFJJ01000022">
    <property type="protein sequence ID" value="OGG14348.1"/>
    <property type="molecule type" value="Genomic_DNA"/>
</dbReference>
<reference evidence="1 2" key="1">
    <citation type="journal article" date="2016" name="Nat. Commun.">
        <title>Thousands of microbial genomes shed light on interconnected biogeochemical processes in an aquifer system.</title>
        <authorList>
            <person name="Anantharaman K."/>
            <person name="Brown C.T."/>
            <person name="Hug L.A."/>
            <person name="Sharon I."/>
            <person name="Castelle C.J."/>
            <person name="Probst A.J."/>
            <person name="Thomas B.C."/>
            <person name="Singh A."/>
            <person name="Wilkins M.J."/>
            <person name="Karaoz U."/>
            <person name="Brodie E.L."/>
            <person name="Williams K.H."/>
            <person name="Hubbard S.S."/>
            <person name="Banfield J.F."/>
        </authorList>
    </citation>
    <scope>NUCLEOTIDE SEQUENCE [LARGE SCALE GENOMIC DNA]</scope>
</reference>
<dbReference type="Pfam" id="PF12441">
    <property type="entry name" value="CopG_antitoxin"/>
    <property type="match status" value="1"/>
</dbReference>
<sequence>MKKLKTIPHFKTEAEERAFWSRVDSTEYVDYSKAQRWVFPNLKLSSVPITIRLPESLIMRAKLRAHQQDIPYQSLIKQWIFKGTALG</sequence>
<proteinExistence type="predicted"/>
<evidence type="ECO:0000313" key="1">
    <source>
        <dbReference type="EMBL" id="OGG14348.1"/>
    </source>
</evidence>
<dbReference type="Proteomes" id="UP000177416">
    <property type="component" value="Unassembled WGS sequence"/>
</dbReference>
<evidence type="ECO:0000313" key="2">
    <source>
        <dbReference type="Proteomes" id="UP000177416"/>
    </source>
</evidence>
<name>A0A1F5ZPH9_9BACT</name>
<accession>A0A1F5ZPH9</accession>
<comment type="caution">
    <text evidence="1">The sequence shown here is derived from an EMBL/GenBank/DDBJ whole genome shotgun (WGS) entry which is preliminary data.</text>
</comment>